<dbReference type="Proteomes" id="UP000274429">
    <property type="component" value="Unassembled WGS sequence"/>
</dbReference>
<accession>A0A3P7E1D1</accession>
<dbReference type="OrthoDB" id="10374611at2759"/>
<dbReference type="EMBL" id="UYWX01000029">
    <property type="protein sequence ID" value="VDM16310.1"/>
    <property type="molecule type" value="Genomic_DNA"/>
</dbReference>
<proteinExistence type="predicted"/>
<gene>
    <name evidence="1" type="ORF">TTAC_LOCUS363</name>
</gene>
<sequence length="46" mass="5354">MSSRHAATTHDIVFLSHRCYLRSLISQHAHAFLHRCFSTWSCSLTH</sequence>
<protein>
    <submittedName>
        <fullName evidence="1">Uncharacterized protein</fullName>
    </submittedName>
</protein>
<organism evidence="1 2">
    <name type="scientific">Hydatigena taeniaeformis</name>
    <name type="common">Feline tapeworm</name>
    <name type="synonym">Taenia taeniaeformis</name>
    <dbReference type="NCBI Taxonomy" id="6205"/>
    <lineage>
        <taxon>Eukaryota</taxon>
        <taxon>Metazoa</taxon>
        <taxon>Spiralia</taxon>
        <taxon>Lophotrochozoa</taxon>
        <taxon>Platyhelminthes</taxon>
        <taxon>Cestoda</taxon>
        <taxon>Eucestoda</taxon>
        <taxon>Cyclophyllidea</taxon>
        <taxon>Taeniidae</taxon>
        <taxon>Hydatigera</taxon>
    </lineage>
</organism>
<reference evidence="1 2" key="1">
    <citation type="submission" date="2018-11" db="EMBL/GenBank/DDBJ databases">
        <authorList>
            <consortium name="Pathogen Informatics"/>
        </authorList>
    </citation>
    <scope>NUCLEOTIDE SEQUENCE [LARGE SCALE GENOMIC DNA]</scope>
</reference>
<name>A0A3P7E1D1_HYDTA</name>
<dbReference type="AlphaFoldDB" id="A0A3P7E1D1"/>
<evidence type="ECO:0000313" key="1">
    <source>
        <dbReference type="EMBL" id="VDM16310.1"/>
    </source>
</evidence>
<keyword evidence="2" id="KW-1185">Reference proteome</keyword>
<evidence type="ECO:0000313" key="2">
    <source>
        <dbReference type="Proteomes" id="UP000274429"/>
    </source>
</evidence>